<reference evidence="1 2" key="1">
    <citation type="submission" date="2016-12" db="EMBL/GenBank/DDBJ databases">
        <title>Izhakiella australiana sp. nov. of genus Izhakiella isolated from Australian desert.</title>
        <authorList>
            <person name="Ji M."/>
        </authorList>
    </citation>
    <scope>NUCLEOTIDE SEQUENCE [LARGE SCALE GENOMIC DNA]</scope>
    <source>
        <strain evidence="1 2">D4N98</strain>
    </source>
</reference>
<organism evidence="1 2">
    <name type="scientific">Izhakiella australiensis</name>
    <dbReference type="NCBI Taxonomy" id="1926881"/>
    <lineage>
        <taxon>Bacteria</taxon>
        <taxon>Pseudomonadati</taxon>
        <taxon>Pseudomonadota</taxon>
        <taxon>Gammaproteobacteria</taxon>
        <taxon>Enterobacterales</taxon>
        <taxon>Erwiniaceae</taxon>
        <taxon>Izhakiella</taxon>
    </lineage>
</organism>
<dbReference type="AlphaFoldDB" id="A0A1S8YMG7"/>
<protein>
    <submittedName>
        <fullName evidence="1">Uncharacterized protein</fullName>
    </submittedName>
</protein>
<dbReference type="Proteomes" id="UP000190667">
    <property type="component" value="Unassembled WGS sequence"/>
</dbReference>
<dbReference type="OrthoDB" id="6505269at2"/>
<name>A0A1S8YMG7_9GAMM</name>
<dbReference type="STRING" id="1926881.BTJ39_07885"/>
<dbReference type="EMBL" id="MRUL01000004">
    <property type="protein sequence ID" value="OON40329.1"/>
    <property type="molecule type" value="Genomic_DNA"/>
</dbReference>
<keyword evidence="2" id="KW-1185">Reference proteome</keyword>
<proteinExistence type="predicted"/>
<evidence type="ECO:0000313" key="1">
    <source>
        <dbReference type="EMBL" id="OON40329.1"/>
    </source>
</evidence>
<comment type="caution">
    <text evidence="1">The sequence shown here is derived from an EMBL/GenBank/DDBJ whole genome shotgun (WGS) entry which is preliminary data.</text>
</comment>
<accession>A0A1S8YMG7</accession>
<evidence type="ECO:0000313" key="2">
    <source>
        <dbReference type="Proteomes" id="UP000190667"/>
    </source>
</evidence>
<sequence length="131" mass="14107">MLSRYTLTAMMTCVLLAGCAPKQPDQAAVHAFDGPTRIDLSHIVTRTDDGSEVFVTVDGKEAGELPSGEDKTIHLPPGEHQIGGYVPTLFGYGRVTIEPITVTTTGNDVKNIAYTVAREKPEFTEITQTEG</sequence>
<gene>
    <name evidence="1" type="ORF">BTJ39_07885</name>
</gene>
<dbReference type="PROSITE" id="PS51257">
    <property type="entry name" value="PROKAR_LIPOPROTEIN"/>
    <property type="match status" value="1"/>
</dbReference>